<reference evidence="10 11" key="1">
    <citation type="submission" date="2019-02" db="EMBL/GenBank/DDBJ databases">
        <authorList>
            <person name="Manzano-Marin A."/>
            <person name="Manzano-Marin A."/>
        </authorList>
    </citation>
    <scope>NUCLEOTIDE SEQUENCE [LARGE SCALE GENOMIC DNA]</scope>
    <source>
        <strain evidence="10 11">BuCicuneomaculata</strain>
    </source>
</reference>
<evidence type="ECO:0000313" key="11">
    <source>
        <dbReference type="Proteomes" id="UP000294404"/>
    </source>
</evidence>
<feature type="transmembrane region" description="Helical" evidence="9">
    <location>
        <begin position="128"/>
        <end position="148"/>
    </location>
</feature>
<dbReference type="GO" id="GO:0005886">
    <property type="term" value="C:plasma membrane"/>
    <property type="evidence" value="ECO:0007669"/>
    <property type="project" value="UniProtKB-SubCell"/>
</dbReference>
<evidence type="ECO:0000256" key="9">
    <source>
        <dbReference type="HAMAP-Rule" id="MF_00154"/>
    </source>
</evidence>
<comment type="similarity">
    <text evidence="9">Belongs to the UbiA prenyltransferase family. Protoheme IX farnesyltransferase subfamily.</text>
</comment>
<dbReference type="UniPathway" id="UPA00834">
    <property type="reaction ID" value="UER00712"/>
</dbReference>
<dbReference type="AlphaFoldDB" id="A0A451CY03"/>
<keyword evidence="7 9" id="KW-0472">Membrane</keyword>
<dbReference type="HAMAP" id="MF_00154">
    <property type="entry name" value="CyoE_CtaB"/>
    <property type="match status" value="1"/>
</dbReference>
<feature type="transmembrane region" description="Helical" evidence="9">
    <location>
        <begin position="185"/>
        <end position="204"/>
    </location>
</feature>
<keyword evidence="4 9" id="KW-0812">Transmembrane</keyword>
<keyword evidence="5 9" id="KW-1133">Transmembrane helix</keyword>
<dbReference type="OrthoDB" id="9814417at2"/>
<evidence type="ECO:0000256" key="5">
    <source>
        <dbReference type="ARBA" id="ARBA00022989"/>
    </source>
</evidence>
<keyword evidence="3 9" id="KW-0808">Transferase</keyword>
<dbReference type="Gene3D" id="1.10.357.140">
    <property type="entry name" value="UbiA prenyltransferase"/>
    <property type="match status" value="1"/>
</dbReference>
<feature type="transmembrane region" description="Helical" evidence="9">
    <location>
        <begin position="61"/>
        <end position="79"/>
    </location>
</feature>
<accession>A0A451CY03</accession>
<dbReference type="InterPro" id="IPR044878">
    <property type="entry name" value="UbiA_sf"/>
</dbReference>
<dbReference type="InterPro" id="IPR000537">
    <property type="entry name" value="UbiA_prenyltransferase"/>
</dbReference>
<comment type="function">
    <text evidence="9">Converts heme B (protoheme IX) to heme O by substitution of the vinyl group on carbon 2 of heme B porphyrin ring with a hydroxyethyl farnesyl side group.</text>
</comment>
<comment type="catalytic activity">
    <reaction evidence="8 9">
        <text>heme b + (2E,6E)-farnesyl diphosphate + H2O = Fe(II)-heme o + diphosphate</text>
        <dbReference type="Rhea" id="RHEA:28070"/>
        <dbReference type="ChEBI" id="CHEBI:15377"/>
        <dbReference type="ChEBI" id="CHEBI:33019"/>
        <dbReference type="ChEBI" id="CHEBI:60344"/>
        <dbReference type="ChEBI" id="CHEBI:60530"/>
        <dbReference type="ChEBI" id="CHEBI:175763"/>
        <dbReference type="EC" id="2.5.1.141"/>
    </reaction>
</comment>
<feature type="transmembrane region" description="Helical" evidence="9">
    <location>
        <begin position="253"/>
        <end position="275"/>
    </location>
</feature>
<comment type="miscellaneous">
    <text evidence="9">Carbon 2 of the heme B porphyrin ring is defined according to the Fischer nomenclature.</text>
</comment>
<feature type="transmembrane region" description="Helical" evidence="9">
    <location>
        <begin position="225"/>
        <end position="247"/>
    </location>
</feature>
<sequence>MDFRSFKSLILNFFFVLKKKNIINKLELIKPGIIIGNIISLSGGFFLASRGYLLKLLFMKVILGMTFIIAASCILNNIIDRNLDKTMLRTKNRILCNYKSNTLIYILFLFAILCIFLGLYIFYKYINFISMILSLTGIFFYVILYSFFFKKKSCYSIFVGSVSGSIPPIIGYISVHKALNGCCLILFFIFIFWQIVHSYSIIIYRYTDYKQANIPNFVTKYNRKYTNIFMSVCIVSMFILNLLLYYFHYVRFFYFLSTSFFIFMWFLFSIIKNIFFYSYEQWSRIMFFISIFIIFLISLILSINFYKYSF</sequence>
<keyword evidence="2 9" id="KW-1003">Cell membrane</keyword>
<evidence type="ECO:0000256" key="6">
    <source>
        <dbReference type="ARBA" id="ARBA00023133"/>
    </source>
</evidence>
<dbReference type="Pfam" id="PF01040">
    <property type="entry name" value="UbiA"/>
    <property type="match status" value="1"/>
</dbReference>
<dbReference type="EC" id="2.5.1.141" evidence="9"/>
<name>A0A451CY03_9GAMM</name>
<evidence type="ECO:0000256" key="3">
    <source>
        <dbReference type="ARBA" id="ARBA00022679"/>
    </source>
</evidence>
<dbReference type="GO" id="GO:0048034">
    <property type="term" value="P:heme O biosynthetic process"/>
    <property type="evidence" value="ECO:0007669"/>
    <property type="project" value="UniProtKB-UniRule"/>
</dbReference>
<feature type="transmembrane region" description="Helical" evidence="9">
    <location>
        <begin position="100"/>
        <end position="122"/>
    </location>
</feature>
<evidence type="ECO:0000256" key="8">
    <source>
        <dbReference type="ARBA" id="ARBA00047690"/>
    </source>
</evidence>
<dbReference type="PANTHER" id="PTHR43448">
    <property type="entry name" value="PROTOHEME IX FARNESYLTRANSFERASE, MITOCHONDRIAL"/>
    <property type="match status" value="1"/>
</dbReference>
<dbReference type="CDD" id="cd13957">
    <property type="entry name" value="PT_UbiA_Cox10"/>
    <property type="match status" value="1"/>
</dbReference>
<dbReference type="InterPro" id="IPR006369">
    <property type="entry name" value="Protohaem_IX_farnesylTrfase"/>
</dbReference>
<dbReference type="PANTHER" id="PTHR43448:SF2">
    <property type="entry name" value="PROTOHEME IX FARNESYLTRANSFERASE, MITOCHONDRIAL"/>
    <property type="match status" value="1"/>
</dbReference>
<evidence type="ECO:0000256" key="2">
    <source>
        <dbReference type="ARBA" id="ARBA00022475"/>
    </source>
</evidence>
<feature type="transmembrane region" description="Helical" evidence="9">
    <location>
        <begin position="28"/>
        <end position="49"/>
    </location>
</feature>
<keyword evidence="6 9" id="KW-0350">Heme biosynthesis</keyword>
<dbReference type="Proteomes" id="UP000294404">
    <property type="component" value="Chromosome"/>
</dbReference>
<proteinExistence type="inferred from homology"/>
<evidence type="ECO:0000256" key="4">
    <source>
        <dbReference type="ARBA" id="ARBA00022692"/>
    </source>
</evidence>
<dbReference type="EMBL" id="LR217695">
    <property type="protein sequence ID" value="VFP78275.1"/>
    <property type="molecule type" value="Genomic_DNA"/>
</dbReference>
<evidence type="ECO:0000256" key="1">
    <source>
        <dbReference type="ARBA" id="ARBA00004141"/>
    </source>
</evidence>
<comment type="subcellular location">
    <subcellularLocation>
        <location evidence="9">Cell membrane</location>
        <topology evidence="9">Multi-pass membrane protein</topology>
    </subcellularLocation>
    <subcellularLocation>
        <location evidence="1">Membrane</location>
        <topology evidence="1">Multi-pass membrane protein</topology>
    </subcellularLocation>
</comment>
<feature type="transmembrane region" description="Helical" evidence="9">
    <location>
        <begin position="155"/>
        <end position="173"/>
    </location>
</feature>
<dbReference type="RefSeq" id="WP_154027574.1">
    <property type="nucleotide sequence ID" value="NZ_LR217695.1"/>
</dbReference>
<gene>
    <name evidence="9 10" type="primary">cyoE</name>
    <name evidence="10" type="ORF">BUCICUMA2628_296</name>
</gene>
<comment type="pathway">
    <text evidence="9">Porphyrin-containing compound metabolism; heme O biosynthesis; heme O from protoheme: step 1/1.</text>
</comment>
<feature type="transmembrane region" description="Helical" evidence="9">
    <location>
        <begin position="287"/>
        <end position="306"/>
    </location>
</feature>
<evidence type="ECO:0000313" key="10">
    <source>
        <dbReference type="EMBL" id="VFP78275.1"/>
    </source>
</evidence>
<dbReference type="GO" id="GO:0008495">
    <property type="term" value="F:protoheme IX farnesyltransferase activity"/>
    <property type="evidence" value="ECO:0007669"/>
    <property type="project" value="UniProtKB-UniRule"/>
</dbReference>
<protein>
    <recommendedName>
        <fullName evidence="9">Protoheme IX farnesyltransferase</fullName>
        <ecNumber evidence="9">2.5.1.141</ecNumber>
    </recommendedName>
    <alternativeName>
        <fullName evidence="9">Heme B farnesyltransferase</fullName>
    </alternativeName>
    <alternativeName>
        <fullName evidence="9">Heme O synthase</fullName>
    </alternativeName>
</protein>
<evidence type="ECO:0000256" key="7">
    <source>
        <dbReference type="ARBA" id="ARBA00023136"/>
    </source>
</evidence>
<organism evidence="10 11">
    <name type="scientific">Buchnera aphidicola</name>
    <name type="common">Cinara cuneomaculata</name>
    <dbReference type="NCBI Taxonomy" id="1660040"/>
    <lineage>
        <taxon>Bacteria</taxon>
        <taxon>Pseudomonadati</taxon>
        <taxon>Pseudomonadota</taxon>
        <taxon>Gammaproteobacteria</taxon>
        <taxon>Enterobacterales</taxon>
        <taxon>Erwiniaceae</taxon>
        <taxon>Buchnera</taxon>
    </lineage>
</organism>